<dbReference type="SUPFAM" id="SSF53850">
    <property type="entry name" value="Periplasmic binding protein-like II"/>
    <property type="match status" value="1"/>
</dbReference>
<dbReference type="Pfam" id="PF00126">
    <property type="entry name" value="HTH_1"/>
    <property type="match status" value="1"/>
</dbReference>
<dbReference type="PROSITE" id="PS50931">
    <property type="entry name" value="HTH_LYSR"/>
    <property type="match status" value="1"/>
</dbReference>
<evidence type="ECO:0000313" key="5">
    <source>
        <dbReference type="EMBL" id="THF76824.1"/>
    </source>
</evidence>
<keyword evidence="3" id="KW-0238">DNA-binding</keyword>
<keyword evidence="6" id="KW-1185">Reference proteome</keyword>
<dbReference type="Gene3D" id="3.40.190.290">
    <property type="match status" value="1"/>
</dbReference>
<keyword evidence="4" id="KW-0804">Transcription</keyword>
<evidence type="ECO:0000313" key="6">
    <source>
        <dbReference type="Proteomes" id="UP000310334"/>
    </source>
</evidence>
<gene>
    <name evidence="5" type="ORF">E6W99_20740</name>
</gene>
<reference evidence="5 6" key="1">
    <citation type="submission" date="2019-04" db="EMBL/GenBank/DDBJ databases">
        <title>Bacillus sediminilitoris sp. nov., isolated from a tidal flat sediment on the East China Sea.</title>
        <authorList>
            <person name="Wei Y."/>
            <person name="Mao H."/>
            <person name="Fang J."/>
        </authorList>
    </citation>
    <scope>NUCLEOTIDE SEQUENCE [LARGE SCALE GENOMIC DNA]</scope>
    <source>
        <strain evidence="5 6">DSL-17</strain>
    </source>
</reference>
<name>A0A4S4BQX4_9BACI</name>
<comment type="caution">
    <text evidence="5">The sequence shown here is derived from an EMBL/GenBank/DDBJ whole genome shotgun (WGS) entry which is preliminary data.</text>
</comment>
<accession>A0A4S4BQX4</accession>
<dbReference type="InterPro" id="IPR036390">
    <property type="entry name" value="WH_DNA-bd_sf"/>
</dbReference>
<evidence type="ECO:0000256" key="1">
    <source>
        <dbReference type="ARBA" id="ARBA00009437"/>
    </source>
</evidence>
<evidence type="ECO:0000256" key="2">
    <source>
        <dbReference type="ARBA" id="ARBA00023015"/>
    </source>
</evidence>
<organism evidence="5 6">
    <name type="scientific">Metabacillus sediminilitoris</name>
    <dbReference type="NCBI Taxonomy" id="2567941"/>
    <lineage>
        <taxon>Bacteria</taxon>
        <taxon>Bacillati</taxon>
        <taxon>Bacillota</taxon>
        <taxon>Bacilli</taxon>
        <taxon>Bacillales</taxon>
        <taxon>Bacillaceae</taxon>
        <taxon>Metabacillus</taxon>
    </lineage>
</organism>
<evidence type="ECO:0000256" key="4">
    <source>
        <dbReference type="ARBA" id="ARBA00023163"/>
    </source>
</evidence>
<dbReference type="EMBL" id="SSNT01000018">
    <property type="protein sequence ID" value="THF76824.1"/>
    <property type="molecule type" value="Genomic_DNA"/>
</dbReference>
<comment type="similarity">
    <text evidence="1">Belongs to the LysR transcriptional regulatory family.</text>
</comment>
<dbReference type="PRINTS" id="PR00039">
    <property type="entry name" value="HTHLYSR"/>
</dbReference>
<dbReference type="Pfam" id="PF03466">
    <property type="entry name" value="LysR_substrate"/>
    <property type="match status" value="1"/>
</dbReference>
<dbReference type="InterPro" id="IPR005119">
    <property type="entry name" value="LysR_subst-bd"/>
</dbReference>
<dbReference type="InterPro" id="IPR036388">
    <property type="entry name" value="WH-like_DNA-bd_sf"/>
</dbReference>
<dbReference type="PANTHER" id="PTHR30126">
    <property type="entry name" value="HTH-TYPE TRANSCRIPTIONAL REGULATOR"/>
    <property type="match status" value="1"/>
</dbReference>
<keyword evidence="2" id="KW-0805">Transcription regulation</keyword>
<dbReference type="SUPFAM" id="SSF46785">
    <property type="entry name" value="Winged helix' DNA-binding domain"/>
    <property type="match status" value="1"/>
</dbReference>
<dbReference type="GO" id="GO:0000976">
    <property type="term" value="F:transcription cis-regulatory region binding"/>
    <property type="evidence" value="ECO:0007669"/>
    <property type="project" value="TreeGrafter"/>
</dbReference>
<proteinExistence type="inferred from homology"/>
<evidence type="ECO:0000256" key="3">
    <source>
        <dbReference type="ARBA" id="ARBA00023125"/>
    </source>
</evidence>
<dbReference type="Gene3D" id="1.10.10.10">
    <property type="entry name" value="Winged helix-like DNA-binding domain superfamily/Winged helix DNA-binding domain"/>
    <property type="match status" value="1"/>
</dbReference>
<dbReference type="CDD" id="cd08420">
    <property type="entry name" value="PBP2_CysL_like"/>
    <property type="match status" value="1"/>
</dbReference>
<dbReference type="AlphaFoldDB" id="A0A4S4BQX4"/>
<dbReference type="InterPro" id="IPR000847">
    <property type="entry name" value="LysR_HTH_N"/>
</dbReference>
<dbReference type="Proteomes" id="UP000310334">
    <property type="component" value="Unassembled WGS sequence"/>
</dbReference>
<sequence length="298" mass="34054">MKIENLEVFCLVVEEGSINKAAKKRYLSQPAVSKQIHLLEENYETLLFERNNGKLILTESGKALYPIAKKIVNDYHQSLVIVSQIKNKVKLALNIGASLTIGEYLLPKLLGEFKKNFPQIEITLKIGSTPTILAQLEKDQIHIALVEGEVKGENFKVTKFAQDEPMVVFAAKHKWKNNRNVPLRDVLTEKLIWREENSGIRVLVEEILKQHNLLDQLHVYMEFGSTQAIKGAVEENLGISILSKLAIEKELKEGSLKALPIEGIDFKRNLWVVQKKDYIIQKSVKVFRDFLFQKTYST</sequence>
<dbReference type="PANTHER" id="PTHR30126:SF39">
    <property type="entry name" value="HTH-TYPE TRANSCRIPTIONAL REGULATOR CYSL"/>
    <property type="match status" value="1"/>
</dbReference>
<dbReference type="GO" id="GO:0003700">
    <property type="term" value="F:DNA-binding transcription factor activity"/>
    <property type="evidence" value="ECO:0007669"/>
    <property type="project" value="InterPro"/>
</dbReference>
<protein>
    <submittedName>
        <fullName evidence="5">LysR family transcriptional regulator</fullName>
    </submittedName>
</protein>
<dbReference type="OrthoDB" id="9785745at2"/>
<dbReference type="RefSeq" id="WP_136357395.1">
    <property type="nucleotide sequence ID" value="NZ_CP046266.1"/>
</dbReference>